<dbReference type="GO" id="GO:0003729">
    <property type="term" value="F:mRNA binding"/>
    <property type="evidence" value="ECO:0000318"/>
    <property type="project" value="GO_Central"/>
</dbReference>
<feature type="compositionally biased region" description="Basic and acidic residues" evidence="3">
    <location>
        <begin position="321"/>
        <end position="397"/>
    </location>
</feature>
<dbReference type="Pfam" id="PF03194">
    <property type="entry name" value="LUC7"/>
    <property type="match status" value="1"/>
</dbReference>
<dbReference type="Proteomes" id="UP000008144">
    <property type="component" value="Unassembled WGS sequence"/>
</dbReference>
<evidence type="ECO:0000313" key="4">
    <source>
        <dbReference type="Ensembl" id="ENSCINP00000007905.3"/>
    </source>
</evidence>
<dbReference type="FunCoup" id="F6Z8S6">
    <property type="interactions" value="1046"/>
</dbReference>
<proteinExistence type="inferred from homology"/>
<comment type="similarity">
    <text evidence="1">Belongs to the Luc7 family.</text>
</comment>
<reference evidence="5" key="1">
    <citation type="journal article" date="2002" name="Science">
        <title>The draft genome of Ciona intestinalis: insights into chordate and vertebrate origins.</title>
        <authorList>
            <person name="Dehal P."/>
            <person name="Satou Y."/>
            <person name="Campbell R.K."/>
            <person name="Chapman J."/>
            <person name="Degnan B."/>
            <person name="De Tomaso A."/>
            <person name="Davidson B."/>
            <person name="Di Gregorio A."/>
            <person name="Gelpke M."/>
            <person name="Goodstein D.M."/>
            <person name="Harafuji N."/>
            <person name="Hastings K.E."/>
            <person name="Ho I."/>
            <person name="Hotta K."/>
            <person name="Huang W."/>
            <person name="Kawashima T."/>
            <person name="Lemaire P."/>
            <person name="Martinez D."/>
            <person name="Meinertzhagen I.A."/>
            <person name="Necula S."/>
            <person name="Nonaka M."/>
            <person name="Putnam N."/>
            <person name="Rash S."/>
            <person name="Saiga H."/>
            <person name="Satake M."/>
            <person name="Terry A."/>
            <person name="Yamada L."/>
            <person name="Wang H.G."/>
            <person name="Awazu S."/>
            <person name="Azumi K."/>
            <person name="Boore J."/>
            <person name="Branno M."/>
            <person name="Chin-Bow S."/>
            <person name="DeSantis R."/>
            <person name="Doyle S."/>
            <person name="Francino P."/>
            <person name="Keys D.N."/>
            <person name="Haga S."/>
            <person name="Hayashi H."/>
            <person name="Hino K."/>
            <person name="Imai K.S."/>
            <person name="Inaba K."/>
            <person name="Kano S."/>
            <person name="Kobayashi K."/>
            <person name="Kobayashi M."/>
            <person name="Lee B.I."/>
            <person name="Makabe K.W."/>
            <person name="Manohar C."/>
            <person name="Matassi G."/>
            <person name="Medina M."/>
            <person name="Mochizuki Y."/>
            <person name="Mount S."/>
            <person name="Morishita T."/>
            <person name="Miura S."/>
            <person name="Nakayama A."/>
            <person name="Nishizaka S."/>
            <person name="Nomoto H."/>
            <person name="Ohta F."/>
            <person name="Oishi K."/>
            <person name="Rigoutsos I."/>
            <person name="Sano M."/>
            <person name="Sasaki A."/>
            <person name="Sasakura Y."/>
            <person name="Shoguchi E."/>
            <person name="Shin-i T."/>
            <person name="Spagnuolo A."/>
            <person name="Stainier D."/>
            <person name="Suzuki M.M."/>
            <person name="Tassy O."/>
            <person name="Takatori N."/>
            <person name="Tokuoka M."/>
            <person name="Yagi K."/>
            <person name="Yoshizaki F."/>
            <person name="Wada S."/>
            <person name="Zhang C."/>
            <person name="Hyatt P.D."/>
            <person name="Larimer F."/>
            <person name="Detter C."/>
            <person name="Doggett N."/>
            <person name="Glavina T."/>
            <person name="Hawkins T."/>
            <person name="Richardson P."/>
            <person name="Lucas S."/>
            <person name="Kohara Y."/>
            <person name="Levine M."/>
            <person name="Satoh N."/>
            <person name="Rokhsar D.S."/>
        </authorList>
    </citation>
    <scope>NUCLEOTIDE SEQUENCE [LARGE SCALE GENOMIC DNA]</scope>
</reference>
<feature type="region of interest" description="Disordered" evidence="3">
    <location>
        <begin position="241"/>
        <end position="438"/>
    </location>
</feature>
<evidence type="ECO:0008006" key="6">
    <source>
        <dbReference type="Google" id="ProtNLM"/>
    </source>
</evidence>
<dbReference type="InParanoid" id="F6Z8S6"/>
<evidence type="ECO:0000313" key="5">
    <source>
        <dbReference type="Proteomes" id="UP000008144"/>
    </source>
</evidence>
<dbReference type="Ensembl" id="ENSCINT00000007905.3">
    <property type="protein sequence ID" value="ENSCINP00000007905.3"/>
    <property type="gene ID" value="ENSCING00000003836.3"/>
</dbReference>
<keyword evidence="5" id="KW-1185">Reference proteome</keyword>
<dbReference type="OMA" id="PCTRIHD"/>
<evidence type="ECO:0000256" key="3">
    <source>
        <dbReference type="SAM" id="MobiDB-lite"/>
    </source>
</evidence>
<dbReference type="GO" id="GO:0071004">
    <property type="term" value="C:U2-type prespliceosome"/>
    <property type="evidence" value="ECO:0000318"/>
    <property type="project" value="GO_Central"/>
</dbReference>
<dbReference type="HOGENOM" id="CLU_030397_0_1_1"/>
<dbReference type="STRING" id="7719.ENSCINP00000007905"/>
<dbReference type="GO" id="GO:0006376">
    <property type="term" value="P:mRNA splice site recognition"/>
    <property type="evidence" value="ECO:0000318"/>
    <property type="project" value="GO_Central"/>
</dbReference>
<evidence type="ECO:0000256" key="1">
    <source>
        <dbReference type="ARBA" id="ARBA00005655"/>
    </source>
</evidence>
<feature type="region of interest" description="Disordered" evidence="3">
    <location>
        <begin position="107"/>
        <end position="130"/>
    </location>
</feature>
<feature type="compositionally biased region" description="Basic and acidic residues" evidence="3">
    <location>
        <begin position="241"/>
        <end position="314"/>
    </location>
</feature>
<feature type="coiled-coil region" evidence="2">
    <location>
        <begin position="157"/>
        <end position="184"/>
    </location>
</feature>
<dbReference type="GeneTree" id="ENSGT00950000183213"/>
<dbReference type="GO" id="GO:0005685">
    <property type="term" value="C:U1 snRNP"/>
    <property type="evidence" value="ECO:0000318"/>
    <property type="project" value="GO_Central"/>
</dbReference>
<feature type="compositionally biased region" description="Basic and acidic residues" evidence="3">
    <location>
        <begin position="411"/>
        <end position="429"/>
    </location>
</feature>
<protein>
    <recommendedName>
        <fullName evidence="6">Luc7-like protein 3</fullName>
    </recommendedName>
</protein>
<sequence length="438" mass="51742">MTALSAMLDELMGKNRNAAPDDKTSEIHFSDEEICKHFLCGFCPAELFTNTRSDLGTCNKVHDEKTRQAYQTSPRYLKCGYEEEFLRFLQQCWQDVERRIRRNHQRLQLSEEKNQKAQQGPSSGAENDEKISVLNERITGMLENIEKLGGEGEVEQAQSLMKLCDQLKEERETLQNQRGGIMDTFAVQEKQMEVCEVCGAFLIVGDAQTRVDDHLMGKQHMGYAKIKATIAELKDKLSKNVPERKIDSRNGKRSSSRDRKDRRSRERRSRERGSRDHRDRSSRTSRDRDRRPSYRSRDDDKRSRDRKSSRDRDSRRRRSRERTDSRRSRDDRRDSDRHKRYHVTRDRSRSRDKDRKRSRRSDSRDKKERKDRSKDRSKEKEKDNKETKKEEKPKEEVETTVEENVAMETVGEEKGDEGIGENGGKKEEERVEDEEEEK</sequence>
<name>F6Z8S6_CIOIN</name>
<dbReference type="InterPro" id="IPR004882">
    <property type="entry name" value="Luc7-rel"/>
</dbReference>
<organism evidence="4 5">
    <name type="scientific">Ciona intestinalis</name>
    <name type="common">Transparent sea squirt</name>
    <name type="synonym">Ascidia intestinalis</name>
    <dbReference type="NCBI Taxonomy" id="7719"/>
    <lineage>
        <taxon>Eukaryota</taxon>
        <taxon>Metazoa</taxon>
        <taxon>Chordata</taxon>
        <taxon>Tunicata</taxon>
        <taxon>Ascidiacea</taxon>
        <taxon>Phlebobranchia</taxon>
        <taxon>Cionidae</taxon>
        <taxon>Ciona</taxon>
    </lineage>
</organism>
<dbReference type="AlphaFoldDB" id="F6Z8S6"/>
<evidence type="ECO:0000256" key="2">
    <source>
        <dbReference type="SAM" id="Coils"/>
    </source>
</evidence>
<reference evidence="4" key="3">
    <citation type="submission" date="2025-09" db="UniProtKB">
        <authorList>
            <consortium name="Ensembl"/>
        </authorList>
    </citation>
    <scope>IDENTIFICATION</scope>
</reference>
<accession>F6Z8S6</accession>
<keyword evidence="2" id="KW-0175">Coiled coil</keyword>
<reference evidence="4" key="2">
    <citation type="submission" date="2025-08" db="UniProtKB">
        <authorList>
            <consortium name="Ensembl"/>
        </authorList>
    </citation>
    <scope>IDENTIFICATION</scope>
</reference>
<dbReference type="PANTHER" id="PTHR12375">
    <property type="entry name" value="RNA-BINDING PROTEIN LUC7-RELATED"/>
    <property type="match status" value="1"/>
</dbReference>
<feature type="compositionally biased region" description="Polar residues" evidence="3">
    <location>
        <begin position="116"/>
        <end position="125"/>
    </location>
</feature>